<evidence type="ECO:0000313" key="4">
    <source>
        <dbReference type="Proteomes" id="UP000243426"/>
    </source>
</evidence>
<dbReference type="OrthoDB" id="6078465at2"/>
<dbReference type="InterPro" id="IPR025746">
    <property type="entry name" value="PilX_N_dom"/>
</dbReference>
<dbReference type="EMBL" id="LT629748">
    <property type="protein sequence ID" value="SDS65490.1"/>
    <property type="molecule type" value="Genomic_DNA"/>
</dbReference>
<evidence type="ECO:0000259" key="2">
    <source>
        <dbReference type="Pfam" id="PF14341"/>
    </source>
</evidence>
<keyword evidence="1" id="KW-1133">Transmembrane helix</keyword>
<sequence>MTPTRNHPERGAVLLVSLLILLMVSVLGISAMRSSIFANKVATGIQADAMTFEAAETAIAVAYGSMLQNNSLQTVFAPGHTTTTCIASGGSSDGSCGSNTTFDNRGLLTAEAFSYFAGYKALPGGQISTTAGGNLFVDYKINILGQSTMPSYNIENHHQQEALKRGIKPGSEIE</sequence>
<name>A0A1H1TZ45_9GAMM</name>
<proteinExistence type="predicted"/>
<dbReference type="Proteomes" id="UP000243426">
    <property type="component" value="Chromosome I"/>
</dbReference>
<feature type="domain" description="Type 4 fimbrial biogenesis protein PilX N-terminal" evidence="2">
    <location>
        <begin position="10"/>
        <end position="59"/>
    </location>
</feature>
<organism evidence="3 4">
    <name type="scientific">Halopseudomonas litoralis</name>
    <dbReference type="NCBI Taxonomy" id="797277"/>
    <lineage>
        <taxon>Bacteria</taxon>
        <taxon>Pseudomonadati</taxon>
        <taxon>Pseudomonadota</taxon>
        <taxon>Gammaproteobacteria</taxon>
        <taxon>Pseudomonadales</taxon>
        <taxon>Pseudomonadaceae</taxon>
        <taxon>Halopseudomonas</taxon>
    </lineage>
</organism>
<dbReference type="STRING" id="797277.SAMN05216198_2445"/>
<accession>A0A1H1TZ45</accession>
<dbReference type="Pfam" id="PF14341">
    <property type="entry name" value="PilX_N"/>
    <property type="match status" value="1"/>
</dbReference>
<keyword evidence="1" id="KW-0472">Membrane</keyword>
<dbReference type="AlphaFoldDB" id="A0A1H1TZ45"/>
<reference evidence="4" key="1">
    <citation type="submission" date="2016-10" db="EMBL/GenBank/DDBJ databases">
        <authorList>
            <person name="Varghese N."/>
            <person name="Submissions S."/>
        </authorList>
    </citation>
    <scope>NUCLEOTIDE SEQUENCE [LARGE SCALE GENOMIC DNA]</scope>
    <source>
        <strain evidence="4">2SM5</strain>
    </source>
</reference>
<evidence type="ECO:0000313" key="3">
    <source>
        <dbReference type="EMBL" id="SDS65490.1"/>
    </source>
</evidence>
<keyword evidence="1" id="KW-0812">Transmembrane</keyword>
<gene>
    <name evidence="3" type="ORF">SAMN05216198_2445</name>
</gene>
<protein>
    <submittedName>
        <fullName evidence="3">Tfp pilus assembly protein PilX</fullName>
    </submittedName>
</protein>
<dbReference type="RefSeq" id="WP_090273626.1">
    <property type="nucleotide sequence ID" value="NZ_LT629748.1"/>
</dbReference>
<feature type="transmembrane region" description="Helical" evidence="1">
    <location>
        <begin position="12"/>
        <end position="32"/>
    </location>
</feature>
<keyword evidence="4" id="KW-1185">Reference proteome</keyword>
<evidence type="ECO:0000256" key="1">
    <source>
        <dbReference type="SAM" id="Phobius"/>
    </source>
</evidence>